<reference evidence="2 3" key="1">
    <citation type="journal article" date="2021" name="Elife">
        <title>Chloroplast acquisition without the gene transfer in kleptoplastic sea slugs, Plakobranchus ocellatus.</title>
        <authorList>
            <person name="Maeda T."/>
            <person name="Takahashi S."/>
            <person name="Yoshida T."/>
            <person name="Shimamura S."/>
            <person name="Takaki Y."/>
            <person name="Nagai Y."/>
            <person name="Toyoda A."/>
            <person name="Suzuki Y."/>
            <person name="Arimoto A."/>
            <person name="Ishii H."/>
            <person name="Satoh N."/>
            <person name="Nishiyama T."/>
            <person name="Hasebe M."/>
            <person name="Maruyama T."/>
            <person name="Minagawa J."/>
            <person name="Obokata J."/>
            <person name="Shigenobu S."/>
        </authorList>
    </citation>
    <scope>NUCLEOTIDE SEQUENCE [LARGE SCALE GENOMIC DNA]</scope>
</reference>
<sequence>MQSDKPLQITMPPSRKSEERKAGDGKGRWIDVEEEIRTDSGTVITVKTRKWQPGSRRGTKSSLEEGLKGAKAKAQKGDRRDEYPDDLSVTSQGGTIAVTDRGIFIFNSGAIGKVQPPDPLDRQLAPADNPDIWARHRFDCHTLYDHELYTRCQTQDEVDVNQHHIRPRKVVRQYLDSISRASTSEEDKPEWGQNFDSSPPPHSDDEAQSVAQSVDAEGSEGQVEVTNSTNDL</sequence>
<gene>
    <name evidence="2" type="ORF">ElyMa_006051700</name>
</gene>
<evidence type="ECO:0000256" key="1">
    <source>
        <dbReference type="SAM" id="MobiDB-lite"/>
    </source>
</evidence>
<evidence type="ECO:0000313" key="3">
    <source>
        <dbReference type="Proteomes" id="UP000762676"/>
    </source>
</evidence>
<keyword evidence="3" id="KW-1185">Reference proteome</keyword>
<accession>A0AAV4GL02</accession>
<feature type="region of interest" description="Disordered" evidence="1">
    <location>
        <begin position="180"/>
        <end position="232"/>
    </location>
</feature>
<dbReference type="AlphaFoldDB" id="A0AAV4GL02"/>
<dbReference type="EMBL" id="BMAT01012121">
    <property type="protein sequence ID" value="GFR86393.1"/>
    <property type="molecule type" value="Genomic_DNA"/>
</dbReference>
<feature type="compositionally biased region" description="Basic and acidic residues" evidence="1">
    <location>
        <begin position="15"/>
        <end position="29"/>
    </location>
</feature>
<dbReference type="Proteomes" id="UP000762676">
    <property type="component" value="Unassembled WGS sequence"/>
</dbReference>
<evidence type="ECO:0000313" key="2">
    <source>
        <dbReference type="EMBL" id="GFR86393.1"/>
    </source>
</evidence>
<proteinExistence type="predicted"/>
<feature type="region of interest" description="Disordered" evidence="1">
    <location>
        <begin position="46"/>
        <end position="88"/>
    </location>
</feature>
<name>A0AAV4GL02_9GAST</name>
<feature type="region of interest" description="Disordered" evidence="1">
    <location>
        <begin position="1"/>
        <end position="29"/>
    </location>
</feature>
<comment type="caution">
    <text evidence="2">The sequence shown here is derived from an EMBL/GenBank/DDBJ whole genome shotgun (WGS) entry which is preliminary data.</text>
</comment>
<protein>
    <submittedName>
        <fullName evidence="2">Uncharacterized protein</fullName>
    </submittedName>
</protein>
<organism evidence="2 3">
    <name type="scientific">Elysia marginata</name>
    <dbReference type="NCBI Taxonomy" id="1093978"/>
    <lineage>
        <taxon>Eukaryota</taxon>
        <taxon>Metazoa</taxon>
        <taxon>Spiralia</taxon>
        <taxon>Lophotrochozoa</taxon>
        <taxon>Mollusca</taxon>
        <taxon>Gastropoda</taxon>
        <taxon>Heterobranchia</taxon>
        <taxon>Euthyneura</taxon>
        <taxon>Panpulmonata</taxon>
        <taxon>Sacoglossa</taxon>
        <taxon>Placobranchoidea</taxon>
        <taxon>Plakobranchidae</taxon>
        <taxon>Elysia</taxon>
    </lineage>
</organism>